<evidence type="ECO:0000313" key="2">
    <source>
        <dbReference type="EMBL" id="RNM14131.1"/>
    </source>
</evidence>
<dbReference type="AlphaFoldDB" id="A0A3N0GP15"/>
<gene>
    <name evidence="2" type="ORF">EFL26_14485</name>
</gene>
<dbReference type="OrthoDB" id="5244810at2"/>
<protein>
    <submittedName>
        <fullName evidence="2">Uncharacterized protein</fullName>
    </submittedName>
</protein>
<dbReference type="EMBL" id="RJSF01000040">
    <property type="protein sequence ID" value="RNM14131.1"/>
    <property type="molecule type" value="Genomic_DNA"/>
</dbReference>
<evidence type="ECO:0000313" key="3">
    <source>
        <dbReference type="Proteomes" id="UP000279994"/>
    </source>
</evidence>
<sequence>MSDDTDQPSGGPGPTGPRAGSDEPVGSVGEEAAKLFAALSTWARDQGVEHVGTAAGAASAVSEAMHSINEHVATGSEDCRYCPVCQVIHLVRTTSPEVKAHLAVAASSLMHAAAGVLATQVPADKKGPVEKIDLDDTDWDDA</sequence>
<name>A0A3N0GP15_9ACTN</name>
<keyword evidence="3" id="KW-1185">Reference proteome</keyword>
<proteinExistence type="predicted"/>
<accession>A0A3N0GP15</accession>
<organism evidence="2 3">
    <name type="scientific">Nocardioides pocheonensis</name>
    <dbReference type="NCBI Taxonomy" id="661485"/>
    <lineage>
        <taxon>Bacteria</taxon>
        <taxon>Bacillati</taxon>
        <taxon>Actinomycetota</taxon>
        <taxon>Actinomycetes</taxon>
        <taxon>Propionibacteriales</taxon>
        <taxon>Nocardioidaceae</taxon>
        <taxon>Nocardioides</taxon>
    </lineage>
</organism>
<dbReference type="Proteomes" id="UP000279994">
    <property type="component" value="Unassembled WGS sequence"/>
</dbReference>
<evidence type="ECO:0000256" key="1">
    <source>
        <dbReference type="SAM" id="MobiDB-lite"/>
    </source>
</evidence>
<dbReference type="RefSeq" id="WP_123223538.1">
    <property type="nucleotide sequence ID" value="NZ_RJSF01000040.1"/>
</dbReference>
<comment type="caution">
    <text evidence="2">The sequence shown here is derived from an EMBL/GenBank/DDBJ whole genome shotgun (WGS) entry which is preliminary data.</text>
</comment>
<reference evidence="2 3" key="1">
    <citation type="submission" date="2018-11" db="EMBL/GenBank/DDBJ databases">
        <authorList>
            <person name="Li F."/>
        </authorList>
    </citation>
    <scope>NUCLEOTIDE SEQUENCE [LARGE SCALE GENOMIC DNA]</scope>
    <source>
        <strain evidence="2 3">Gsoil 818</strain>
    </source>
</reference>
<feature type="region of interest" description="Disordered" evidence="1">
    <location>
        <begin position="1"/>
        <end position="27"/>
    </location>
</feature>